<dbReference type="EMBL" id="CM051397">
    <property type="protein sequence ID" value="KAJ4721004.1"/>
    <property type="molecule type" value="Genomic_DNA"/>
</dbReference>
<reference evidence="1 2" key="1">
    <citation type="journal article" date="2023" name="Science">
        <title>Complex scaffold remodeling in plant triterpene biosynthesis.</title>
        <authorList>
            <person name="De La Pena R."/>
            <person name="Hodgson H."/>
            <person name="Liu J.C."/>
            <person name="Stephenson M.J."/>
            <person name="Martin A.C."/>
            <person name="Owen C."/>
            <person name="Harkess A."/>
            <person name="Leebens-Mack J."/>
            <person name="Jimenez L.E."/>
            <person name="Osbourn A."/>
            <person name="Sattely E.S."/>
        </authorList>
    </citation>
    <scope>NUCLEOTIDE SEQUENCE [LARGE SCALE GENOMIC DNA]</scope>
    <source>
        <strain evidence="2">cv. JPN11</strain>
        <tissue evidence="1">Leaf</tissue>
    </source>
</reference>
<keyword evidence="2" id="KW-1185">Reference proteome</keyword>
<evidence type="ECO:0000313" key="2">
    <source>
        <dbReference type="Proteomes" id="UP001164539"/>
    </source>
</evidence>
<gene>
    <name evidence="1" type="ORF">OWV82_008733</name>
</gene>
<name>A0ACC1YDE8_MELAZ</name>
<accession>A0ACC1YDE8</accession>
<sequence length="458" mass="50143">MSNAEPQPHIAVLAFPFSTHAAPLLSVIARLAISKQNALFTFFSTAQSNATIFSATSKQRPANIIPYNVSDGVPEGYVFTGRRQEDIELFMNAADGNFRKAVDAAVVETGRRLSCLVTDAFIWFGKEMAEDWNVPWIPFYTAGPNSLSAHVYTDLIRERIQPGDKIQSLEFFPGLSKLSVGDLPEGIVAGNLQSVFSVMLHEMGRKLPQAAAVFINCFEEFDPEITNDLKSKFEKFLNIGPLNMLSQSPSASVADDKYGCLQWLDEQKKAASVAYISFGTVAKPSPKEIVAIAEALEASEVPFIWSMRRNLQENLPNGFLERTKTNGNGMVVDWAPQVNVLGHEAVGAFVTHCGWNSLLESIAAGVPLIGRPFFGDQGINGRMMEDVWGIGVIVEGGTFTKNALMGSFNLILCQERGKKIREKTAELKQLSHNAVGPKGSSKLNFDTLTQDVVSIPYV</sequence>
<organism evidence="1 2">
    <name type="scientific">Melia azedarach</name>
    <name type="common">Chinaberry tree</name>
    <dbReference type="NCBI Taxonomy" id="155640"/>
    <lineage>
        <taxon>Eukaryota</taxon>
        <taxon>Viridiplantae</taxon>
        <taxon>Streptophyta</taxon>
        <taxon>Embryophyta</taxon>
        <taxon>Tracheophyta</taxon>
        <taxon>Spermatophyta</taxon>
        <taxon>Magnoliopsida</taxon>
        <taxon>eudicotyledons</taxon>
        <taxon>Gunneridae</taxon>
        <taxon>Pentapetalae</taxon>
        <taxon>rosids</taxon>
        <taxon>malvids</taxon>
        <taxon>Sapindales</taxon>
        <taxon>Meliaceae</taxon>
        <taxon>Melia</taxon>
    </lineage>
</organism>
<proteinExistence type="predicted"/>
<comment type="caution">
    <text evidence="1">The sequence shown here is derived from an EMBL/GenBank/DDBJ whole genome shotgun (WGS) entry which is preliminary data.</text>
</comment>
<evidence type="ECO:0000313" key="1">
    <source>
        <dbReference type="EMBL" id="KAJ4721004.1"/>
    </source>
</evidence>
<protein>
    <submittedName>
        <fullName evidence="1">Glycosyltransferase</fullName>
    </submittedName>
</protein>
<dbReference type="Proteomes" id="UP001164539">
    <property type="component" value="Chromosome 4"/>
</dbReference>